<evidence type="ECO:0000313" key="2">
    <source>
        <dbReference type="Proteomes" id="UP000198656"/>
    </source>
</evidence>
<dbReference type="SUPFAM" id="SSF102198">
    <property type="entry name" value="Putative cyclase"/>
    <property type="match status" value="1"/>
</dbReference>
<accession>A0A1G7TPI4</accession>
<dbReference type="AlphaFoldDB" id="A0A1G7TPI4"/>
<dbReference type="GO" id="GO:0004061">
    <property type="term" value="F:arylformamidase activity"/>
    <property type="evidence" value="ECO:0007669"/>
    <property type="project" value="InterPro"/>
</dbReference>
<protein>
    <submittedName>
        <fullName evidence="1">Kynurenine formamidase</fullName>
    </submittedName>
</protein>
<dbReference type="RefSeq" id="WP_092329818.1">
    <property type="nucleotide sequence ID" value="NZ_FNCP01000002.1"/>
</dbReference>
<gene>
    <name evidence="1" type="ORF">SAMN05443529_102303</name>
</gene>
<dbReference type="EMBL" id="FNCP01000002">
    <property type="protein sequence ID" value="SDG37012.1"/>
    <property type="molecule type" value="Genomic_DNA"/>
</dbReference>
<dbReference type="STRING" id="1121419.SAMN05443529_102303"/>
<dbReference type="GO" id="GO:0019441">
    <property type="term" value="P:L-tryptophan catabolic process to kynurenine"/>
    <property type="evidence" value="ECO:0007669"/>
    <property type="project" value="InterPro"/>
</dbReference>
<organism evidence="1 2">
    <name type="scientific">Desulfosporosinus hippei DSM 8344</name>
    <dbReference type="NCBI Taxonomy" id="1121419"/>
    <lineage>
        <taxon>Bacteria</taxon>
        <taxon>Bacillati</taxon>
        <taxon>Bacillota</taxon>
        <taxon>Clostridia</taxon>
        <taxon>Eubacteriales</taxon>
        <taxon>Desulfitobacteriaceae</taxon>
        <taxon>Desulfosporosinus</taxon>
    </lineage>
</organism>
<dbReference type="Pfam" id="PF04199">
    <property type="entry name" value="Cyclase"/>
    <property type="match status" value="1"/>
</dbReference>
<dbReference type="InterPro" id="IPR037175">
    <property type="entry name" value="KFase_sf"/>
</dbReference>
<proteinExistence type="predicted"/>
<keyword evidence="2" id="KW-1185">Reference proteome</keyword>
<reference evidence="2" key="1">
    <citation type="submission" date="2016-10" db="EMBL/GenBank/DDBJ databases">
        <authorList>
            <person name="Varghese N."/>
            <person name="Submissions S."/>
        </authorList>
    </citation>
    <scope>NUCLEOTIDE SEQUENCE [LARGE SCALE GENOMIC DNA]</scope>
    <source>
        <strain evidence="2">DSM 8344</strain>
    </source>
</reference>
<evidence type="ECO:0000313" key="1">
    <source>
        <dbReference type="EMBL" id="SDG37012.1"/>
    </source>
</evidence>
<dbReference type="OrthoDB" id="9796085at2"/>
<dbReference type="PANTHER" id="PTHR31118">
    <property type="entry name" value="CYCLASE-LIKE PROTEIN 2"/>
    <property type="match status" value="1"/>
</dbReference>
<dbReference type="Proteomes" id="UP000198656">
    <property type="component" value="Unassembled WGS sequence"/>
</dbReference>
<dbReference type="Gene3D" id="3.50.30.50">
    <property type="entry name" value="Putative cyclase"/>
    <property type="match status" value="1"/>
</dbReference>
<sequence length="213" mass="23916">MKVTDLSHLIHSSMPVFPGTEQPIFQRANTLEKDGFLEAKITMYSHTGTHIDAPAHMHQNGPYLDEFAIDKFIGTAIILDFSRSNTQALDIESIISHEETIQTIDFLILKTGWSKYWGNPKYYKGFPYLTEKTAEWLSQFALKGIGIDAISIDDIESSSFPVHKILLEKNIVIIENLTNLDSIDPKASFLLSVMPLKNKQADGSPVRAIAIEH</sequence>
<name>A0A1G7TPI4_9FIRM</name>
<dbReference type="InterPro" id="IPR007325">
    <property type="entry name" value="KFase/CYL"/>
</dbReference>
<dbReference type="PANTHER" id="PTHR31118:SF32">
    <property type="entry name" value="KYNURENINE FORMAMIDASE"/>
    <property type="match status" value="1"/>
</dbReference>